<sequence>MTTYAYIRVSTVEQNEVRQVETLAGRASQTFTDKASGKDTNRPALQELLATVKAGDSIVVASMDRFSRSLMDLQKTVEDLVTRGVSVEFVKEGLKFSPGSKDPVARLMLQIMGAFAEFERTLIRERQREGIAAAKASGKYLGRKPVFDAAKTAKLKEYLQRGLTPTEIAKQMAPISRASVYNKMAELGYRRQTKYAKAAVGS</sequence>
<organism evidence="8 9">
    <name type="scientific">Variovorax paradoxus</name>
    <dbReference type="NCBI Taxonomy" id="34073"/>
    <lineage>
        <taxon>Bacteria</taxon>
        <taxon>Pseudomonadati</taxon>
        <taxon>Pseudomonadota</taxon>
        <taxon>Betaproteobacteria</taxon>
        <taxon>Burkholderiales</taxon>
        <taxon>Comamonadaceae</taxon>
        <taxon>Variovorax</taxon>
    </lineage>
</organism>
<evidence type="ECO:0000259" key="7">
    <source>
        <dbReference type="PROSITE" id="PS51736"/>
    </source>
</evidence>
<evidence type="ECO:0000313" key="8">
    <source>
        <dbReference type="EMBL" id="PZQ66826.1"/>
    </source>
</evidence>
<dbReference type="InterPro" id="IPR036162">
    <property type="entry name" value="Resolvase-like_N_sf"/>
</dbReference>
<name>A0A2W5PN43_VARPD</name>
<dbReference type="Gene3D" id="3.40.50.1390">
    <property type="entry name" value="Resolvase, N-terminal catalytic domain"/>
    <property type="match status" value="1"/>
</dbReference>
<dbReference type="InterPro" id="IPR006118">
    <property type="entry name" value="Recombinase_CS"/>
</dbReference>
<evidence type="ECO:0000256" key="2">
    <source>
        <dbReference type="ARBA" id="ARBA00022908"/>
    </source>
</evidence>
<evidence type="ECO:0000256" key="1">
    <source>
        <dbReference type="ARBA" id="ARBA00009913"/>
    </source>
</evidence>
<protein>
    <submittedName>
        <fullName evidence="8">Transposase</fullName>
    </submittedName>
</protein>
<keyword evidence="3" id="KW-0238">DNA-binding</keyword>
<dbReference type="SMART" id="SM00857">
    <property type="entry name" value="Resolvase"/>
    <property type="match status" value="1"/>
</dbReference>
<dbReference type="PANTHER" id="PTHR30461:SF26">
    <property type="entry name" value="RESOLVASE HOMOLOG YNEB"/>
    <property type="match status" value="1"/>
</dbReference>
<dbReference type="GO" id="GO:0003677">
    <property type="term" value="F:DNA binding"/>
    <property type="evidence" value="ECO:0007669"/>
    <property type="project" value="UniProtKB-KW"/>
</dbReference>
<accession>A0A2W5PN43</accession>
<keyword evidence="4" id="KW-0233">DNA recombination</keyword>
<evidence type="ECO:0000313" key="9">
    <source>
        <dbReference type="Proteomes" id="UP000249135"/>
    </source>
</evidence>
<gene>
    <name evidence="8" type="ORF">DI563_22485</name>
</gene>
<feature type="active site" description="O-(5'-phospho-DNA)-serine intermediate" evidence="5 6">
    <location>
        <position position="10"/>
    </location>
</feature>
<dbReference type="EMBL" id="QFPP01000385">
    <property type="protein sequence ID" value="PZQ66826.1"/>
    <property type="molecule type" value="Genomic_DNA"/>
</dbReference>
<dbReference type="PROSITE" id="PS51736">
    <property type="entry name" value="RECOMBINASES_3"/>
    <property type="match status" value="1"/>
</dbReference>
<dbReference type="InterPro" id="IPR006119">
    <property type="entry name" value="Resolv_N"/>
</dbReference>
<reference evidence="8 9" key="1">
    <citation type="submission" date="2017-08" db="EMBL/GenBank/DDBJ databases">
        <title>Infants hospitalized years apart are colonized by the same room-sourced microbial strains.</title>
        <authorList>
            <person name="Brooks B."/>
            <person name="Olm M.R."/>
            <person name="Firek B.A."/>
            <person name="Baker R."/>
            <person name="Thomas B.C."/>
            <person name="Morowitz M.J."/>
            <person name="Banfield J.F."/>
        </authorList>
    </citation>
    <scope>NUCLEOTIDE SEQUENCE [LARGE SCALE GENOMIC DNA]</scope>
    <source>
        <strain evidence="8">S2_005_003_R2_41</strain>
    </source>
</reference>
<dbReference type="AlphaFoldDB" id="A0A2W5PN43"/>
<feature type="domain" description="Resolvase/invertase-type recombinase catalytic" evidence="7">
    <location>
        <begin position="2"/>
        <end position="138"/>
    </location>
</feature>
<dbReference type="Proteomes" id="UP000249135">
    <property type="component" value="Unassembled WGS sequence"/>
</dbReference>
<dbReference type="PANTHER" id="PTHR30461">
    <property type="entry name" value="DNA-INVERTASE FROM LAMBDOID PROPHAGE"/>
    <property type="match status" value="1"/>
</dbReference>
<comment type="similarity">
    <text evidence="1">Belongs to the site-specific recombinase resolvase family.</text>
</comment>
<dbReference type="SUPFAM" id="SSF53041">
    <property type="entry name" value="Resolvase-like"/>
    <property type="match status" value="1"/>
</dbReference>
<keyword evidence="2" id="KW-0229">DNA integration</keyword>
<dbReference type="GO" id="GO:0015074">
    <property type="term" value="P:DNA integration"/>
    <property type="evidence" value="ECO:0007669"/>
    <property type="project" value="UniProtKB-KW"/>
</dbReference>
<dbReference type="GO" id="GO:0000150">
    <property type="term" value="F:DNA strand exchange activity"/>
    <property type="evidence" value="ECO:0007669"/>
    <property type="project" value="InterPro"/>
</dbReference>
<dbReference type="PROSITE" id="PS00397">
    <property type="entry name" value="RECOMBINASES_1"/>
    <property type="match status" value="1"/>
</dbReference>
<comment type="caution">
    <text evidence="8">The sequence shown here is derived from an EMBL/GenBank/DDBJ whole genome shotgun (WGS) entry which is preliminary data.</text>
</comment>
<proteinExistence type="inferred from homology"/>
<dbReference type="CDD" id="cd03768">
    <property type="entry name" value="SR_ResInv"/>
    <property type="match status" value="1"/>
</dbReference>
<dbReference type="InterPro" id="IPR050639">
    <property type="entry name" value="SSR_resolvase"/>
</dbReference>
<evidence type="ECO:0000256" key="3">
    <source>
        <dbReference type="ARBA" id="ARBA00023125"/>
    </source>
</evidence>
<evidence type="ECO:0000256" key="4">
    <source>
        <dbReference type="ARBA" id="ARBA00023172"/>
    </source>
</evidence>
<dbReference type="Pfam" id="PF00239">
    <property type="entry name" value="Resolvase"/>
    <property type="match status" value="1"/>
</dbReference>
<evidence type="ECO:0000256" key="6">
    <source>
        <dbReference type="PROSITE-ProRule" id="PRU10137"/>
    </source>
</evidence>
<evidence type="ECO:0000256" key="5">
    <source>
        <dbReference type="PIRSR" id="PIRSR606118-50"/>
    </source>
</evidence>